<dbReference type="InterPro" id="IPR016147">
    <property type="entry name" value="Pili_assmbl_chaperone_N"/>
</dbReference>
<sequence length="220" mass="23942">MLAAAAPSAFAVGGVVVGSTRVVYDAKNKEASLTVSNKTEKQYFLIQSWVDDSNGNKNVPFSLTPPLFRLNAGKENMLRIIKTPGDLPADRESVFWVNVKAIPPAPEEGESQNVLQLAIKTRIKLFYRPTSLTTKVEDAPAQLQWFHSGNKLLVKNPSEYAVTLDKVSINGNDVKDVNMVLPKGEATYEFPATAGNSQELQFTAITDYGGTTNPVKAAIK</sequence>
<dbReference type="GO" id="GO:0042597">
    <property type="term" value="C:periplasmic space"/>
    <property type="evidence" value="ECO:0007669"/>
    <property type="project" value="UniProtKB-SubCell"/>
</dbReference>
<evidence type="ECO:0000256" key="5">
    <source>
        <dbReference type="ARBA" id="ARBA00022764"/>
    </source>
</evidence>
<evidence type="ECO:0000256" key="3">
    <source>
        <dbReference type="ARBA" id="ARBA00022558"/>
    </source>
</evidence>
<accession>A0ABD4KEG4</accession>
<evidence type="ECO:0000256" key="4">
    <source>
        <dbReference type="ARBA" id="ARBA00022729"/>
    </source>
</evidence>
<keyword evidence="5" id="KW-0574">Periplasm</keyword>
<comment type="caution">
    <text evidence="10">The sequence shown here is derived from an EMBL/GenBank/DDBJ whole genome shotgun (WGS) entry which is preliminary data.</text>
</comment>
<proteinExistence type="inferred from homology"/>
<evidence type="ECO:0000259" key="9">
    <source>
        <dbReference type="Pfam" id="PF02753"/>
    </source>
</evidence>
<feature type="domain" description="Pili assembly chaperone N-terminal" evidence="8">
    <location>
        <begin position="14"/>
        <end position="132"/>
    </location>
</feature>
<protein>
    <submittedName>
        <fullName evidence="10">Fimbria/pilus periplasmic chaperone</fullName>
    </submittedName>
</protein>
<evidence type="ECO:0000256" key="7">
    <source>
        <dbReference type="RuleBase" id="RU003918"/>
    </source>
</evidence>
<name>A0ABD4KEG4_9ENTR</name>
<dbReference type="EMBL" id="JADIXP010000013">
    <property type="protein sequence ID" value="MBF4179902.1"/>
    <property type="molecule type" value="Genomic_DNA"/>
</dbReference>
<evidence type="ECO:0000259" key="8">
    <source>
        <dbReference type="Pfam" id="PF00345"/>
    </source>
</evidence>
<comment type="subcellular location">
    <subcellularLocation>
        <location evidence="1 7">Periplasm</location>
    </subcellularLocation>
</comment>
<gene>
    <name evidence="10" type="ORF">ISP11_18720</name>
</gene>
<evidence type="ECO:0000313" key="11">
    <source>
        <dbReference type="Proteomes" id="UP000628560"/>
    </source>
</evidence>
<dbReference type="InterPro" id="IPR001829">
    <property type="entry name" value="Pili_assmbl_chaperone_bac"/>
</dbReference>
<keyword evidence="3" id="KW-1029">Fimbrium biogenesis</keyword>
<dbReference type="InterPro" id="IPR016148">
    <property type="entry name" value="Pili_assmbl_chaperone_C"/>
</dbReference>
<dbReference type="PROSITE" id="PS00635">
    <property type="entry name" value="PILI_CHAPERONE"/>
    <property type="match status" value="1"/>
</dbReference>
<dbReference type="PANTHER" id="PTHR30251:SF11">
    <property type="entry name" value="CHAPERONE PROTEIN FIMC-RELATED"/>
    <property type="match status" value="1"/>
</dbReference>
<dbReference type="SUPFAM" id="SSF49584">
    <property type="entry name" value="Periplasmic chaperone C-domain"/>
    <property type="match status" value="1"/>
</dbReference>
<evidence type="ECO:0000256" key="6">
    <source>
        <dbReference type="ARBA" id="ARBA00023186"/>
    </source>
</evidence>
<evidence type="ECO:0000313" key="10">
    <source>
        <dbReference type="EMBL" id="MBF4179902.1"/>
    </source>
</evidence>
<dbReference type="Pfam" id="PF02753">
    <property type="entry name" value="PapD_C"/>
    <property type="match status" value="1"/>
</dbReference>
<keyword evidence="4" id="KW-0732">Signal</keyword>
<dbReference type="SUPFAM" id="SSF49354">
    <property type="entry name" value="PapD-like"/>
    <property type="match status" value="1"/>
</dbReference>
<evidence type="ECO:0000256" key="2">
    <source>
        <dbReference type="ARBA" id="ARBA00007399"/>
    </source>
</evidence>
<evidence type="ECO:0000256" key="1">
    <source>
        <dbReference type="ARBA" id="ARBA00004418"/>
    </source>
</evidence>
<dbReference type="InterPro" id="IPR008962">
    <property type="entry name" value="PapD-like_sf"/>
</dbReference>
<dbReference type="InterPro" id="IPR036316">
    <property type="entry name" value="Pili_assmbl_chap_C_dom_sf"/>
</dbReference>
<dbReference type="Proteomes" id="UP000628560">
    <property type="component" value="Unassembled WGS sequence"/>
</dbReference>
<dbReference type="InterPro" id="IPR050643">
    <property type="entry name" value="Periplasmic_pilus_chap"/>
</dbReference>
<comment type="similarity">
    <text evidence="2 7">Belongs to the periplasmic pilus chaperone family.</text>
</comment>
<feature type="domain" description="Pili assembly chaperone C-terminal" evidence="9">
    <location>
        <begin position="154"/>
        <end position="212"/>
    </location>
</feature>
<dbReference type="Gene3D" id="2.60.40.10">
    <property type="entry name" value="Immunoglobulins"/>
    <property type="match status" value="2"/>
</dbReference>
<dbReference type="PANTHER" id="PTHR30251">
    <property type="entry name" value="PILUS ASSEMBLY CHAPERONE"/>
    <property type="match status" value="1"/>
</dbReference>
<keyword evidence="6 7" id="KW-0143">Chaperone</keyword>
<organism evidence="10 11">
    <name type="scientific">Lelliottia nimipressuralis</name>
    <dbReference type="NCBI Taxonomy" id="69220"/>
    <lineage>
        <taxon>Bacteria</taxon>
        <taxon>Pseudomonadati</taxon>
        <taxon>Pseudomonadota</taxon>
        <taxon>Gammaproteobacteria</taxon>
        <taxon>Enterobacterales</taxon>
        <taxon>Enterobacteriaceae</taxon>
        <taxon>Lelliottia</taxon>
    </lineage>
</organism>
<dbReference type="FunFam" id="2.60.40.10:FF:000458">
    <property type="entry name" value="Molecular chaperone FimC"/>
    <property type="match status" value="1"/>
</dbReference>
<reference evidence="10 11" key="1">
    <citation type="submission" date="2020-11" db="EMBL/GenBank/DDBJ databases">
        <title>Identification of Lelliottia nimipressuralis from Wound Infection by Whole Genome-Based Bacterial Identification.</title>
        <authorList>
            <person name="Navarathna D.H."/>
            <person name="Choi H."/>
            <person name="Jinadatha C."/>
            <person name="Chatterjee P."/>
            <person name="Hwang M."/>
        </authorList>
    </citation>
    <scope>NUCLEOTIDE SEQUENCE [LARGE SCALE GENOMIC DNA]</scope>
    <source>
        <strain evidence="10 11">DN2020</strain>
    </source>
</reference>
<dbReference type="PRINTS" id="PR00969">
    <property type="entry name" value="CHAPERONPILI"/>
</dbReference>
<dbReference type="Pfam" id="PF00345">
    <property type="entry name" value="PapD_N"/>
    <property type="match status" value="1"/>
</dbReference>
<dbReference type="InterPro" id="IPR018046">
    <property type="entry name" value="Pili_assmbl_chaperone_CS"/>
</dbReference>
<dbReference type="InterPro" id="IPR013783">
    <property type="entry name" value="Ig-like_fold"/>
</dbReference>
<dbReference type="AlphaFoldDB" id="A0ABD4KEG4"/>